<protein>
    <recommendedName>
        <fullName evidence="4">Carboxypeptidase regulatory-like domain-containing protein</fullName>
    </recommendedName>
</protein>
<organism evidence="2 3">
    <name type="scientific">Microlunatus spumicola</name>
    <dbReference type="NCBI Taxonomy" id="81499"/>
    <lineage>
        <taxon>Bacteria</taxon>
        <taxon>Bacillati</taxon>
        <taxon>Actinomycetota</taxon>
        <taxon>Actinomycetes</taxon>
        <taxon>Propionibacteriales</taxon>
        <taxon>Propionibacteriaceae</taxon>
        <taxon>Microlunatus</taxon>
    </lineage>
</organism>
<comment type="caution">
    <text evidence="2">The sequence shown here is derived from an EMBL/GenBank/DDBJ whole genome shotgun (WGS) entry which is preliminary data.</text>
</comment>
<feature type="region of interest" description="Disordered" evidence="1">
    <location>
        <begin position="1"/>
        <end position="23"/>
    </location>
</feature>
<sequence>MNAPGPDRGTSAEEAAEAAGPVGPDDLALLERLGRLWAQHDPVPDGLAERLEFALTLDALETEVATLTQPDLAPSGSRAGETESVRTVTFSTETIDVMVTLTDAPDGTVRVDGWIAPAASLRVEVLREDGSLEVTSDEDGRFVVESVPRGLARFALHPPGRTVLSPTIEL</sequence>
<gene>
    <name evidence="2" type="ORF">GCM10022197_30770</name>
</gene>
<keyword evidence="3" id="KW-1185">Reference proteome</keyword>
<proteinExistence type="predicted"/>
<name>A0ABP6XUF6_9ACTN</name>
<evidence type="ECO:0000256" key="1">
    <source>
        <dbReference type="SAM" id="MobiDB-lite"/>
    </source>
</evidence>
<evidence type="ECO:0000313" key="2">
    <source>
        <dbReference type="EMBL" id="GAA3571975.1"/>
    </source>
</evidence>
<evidence type="ECO:0008006" key="4">
    <source>
        <dbReference type="Google" id="ProtNLM"/>
    </source>
</evidence>
<dbReference type="RefSeq" id="WP_204913493.1">
    <property type="nucleotide sequence ID" value="NZ_BAAAYR010000004.1"/>
</dbReference>
<evidence type="ECO:0000313" key="3">
    <source>
        <dbReference type="Proteomes" id="UP001500767"/>
    </source>
</evidence>
<dbReference type="Proteomes" id="UP001500767">
    <property type="component" value="Unassembled WGS sequence"/>
</dbReference>
<reference evidence="3" key="1">
    <citation type="journal article" date="2019" name="Int. J. Syst. Evol. Microbiol.">
        <title>The Global Catalogue of Microorganisms (GCM) 10K type strain sequencing project: providing services to taxonomists for standard genome sequencing and annotation.</title>
        <authorList>
            <consortium name="The Broad Institute Genomics Platform"/>
            <consortium name="The Broad Institute Genome Sequencing Center for Infectious Disease"/>
            <person name="Wu L."/>
            <person name="Ma J."/>
        </authorList>
    </citation>
    <scope>NUCLEOTIDE SEQUENCE [LARGE SCALE GENOMIC DNA]</scope>
    <source>
        <strain evidence="3">JCM 16540</strain>
    </source>
</reference>
<accession>A0ABP6XUF6</accession>
<dbReference type="EMBL" id="BAAAYR010000004">
    <property type="protein sequence ID" value="GAA3571975.1"/>
    <property type="molecule type" value="Genomic_DNA"/>
</dbReference>